<reference evidence="1 2" key="1">
    <citation type="submission" date="2017-07" db="EMBL/GenBank/DDBJ databases">
        <title>Draft Genome Sequences of Select Purple Nonsulfur Bacteria.</title>
        <authorList>
            <person name="Lasarre B."/>
            <person name="Mckinlay J.B."/>
        </authorList>
    </citation>
    <scope>NUCLEOTIDE SEQUENCE [LARGE SCALE GENOMIC DNA]</scope>
    <source>
        <strain evidence="1 2">DSM 11907</strain>
    </source>
</reference>
<protein>
    <submittedName>
        <fullName evidence="1">Uncharacterized protein</fullName>
    </submittedName>
</protein>
<evidence type="ECO:0000313" key="1">
    <source>
        <dbReference type="EMBL" id="RAI42262.1"/>
    </source>
</evidence>
<dbReference type="RefSeq" id="WP_111355074.1">
    <property type="nucleotide sequence ID" value="NZ_NHSK01000154.1"/>
</dbReference>
<organism evidence="1 2">
    <name type="scientific">Rhodoplanes elegans</name>
    <dbReference type="NCBI Taxonomy" id="29408"/>
    <lineage>
        <taxon>Bacteria</taxon>
        <taxon>Pseudomonadati</taxon>
        <taxon>Pseudomonadota</taxon>
        <taxon>Alphaproteobacteria</taxon>
        <taxon>Hyphomicrobiales</taxon>
        <taxon>Nitrobacteraceae</taxon>
        <taxon>Rhodoplanes</taxon>
    </lineage>
</organism>
<dbReference type="Proteomes" id="UP000248863">
    <property type="component" value="Unassembled WGS sequence"/>
</dbReference>
<accession>A0A327KYL1</accession>
<dbReference type="AlphaFoldDB" id="A0A327KYL1"/>
<name>A0A327KYL1_9BRAD</name>
<dbReference type="EMBL" id="NPEU01000002">
    <property type="protein sequence ID" value="RAI42262.1"/>
    <property type="molecule type" value="Genomic_DNA"/>
</dbReference>
<keyword evidence="2" id="KW-1185">Reference proteome</keyword>
<proteinExistence type="predicted"/>
<comment type="caution">
    <text evidence="1">The sequence shown here is derived from an EMBL/GenBank/DDBJ whole genome shotgun (WGS) entry which is preliminary data.</text>
</comment>
<sequence length="254" mass="27662">MVPRADLSRMSMRIALAAVGLGAIVWAGVVLAAPTTRGLDRVADRIVVGDAFKPDDLRRIAVDLEEANRTPQTRASALRNAVIVAVRQAEEAIAEGRRTEIDERLEALGPMLDRALLAAPGDGFLWLVRFWHGNFRNGFDTRSLDLLAASYRAAPREGWIAVRRTSVALAAFSRMEEPLRGAVVDEFVGLVNSHLGPMADVFVTSGWPARDTLLPALAAASEVSRRNFARAVYGRGFDVVVPGIPRADARPWSR</sequence>
<evidence type="ECO:0000313" key="2">
    <source>
        <dbReference type="Proteomes" id="UP000248863"/>
    </source>
</evidence>
<dbReference type="OrthoDB" id="8216936at2"/>
<gene>
    <name evidence="1" type="ORF">CH338_00475</name>
</gene>